<accession>A0A7J7F6Q4</accession>
<dbReference type="EMBL" id="JACDTQ010001181">
    <property type="protein sequence ID" value="KAF5923732.1"/>
    <property type="molecule type" value="Genomic_DNA"/>
</dbReference>
<reference evidence="2 3" key="1">
    <citation type="journal article" date="2020" name="Mol. Biol. Evol.">
        <title>Interspecific Gene Flow and the Evolution of Specialization in Black and White Rhinoceros.</title>
        <authorList>
            <person name="Moodley Y."/>
            <person name="Westbury M.V."/>
            <person name="Russo I.M."/>
            <person name="Gopalakrishnan S."/>
            <person name="Rakotoarivelo A."/>
            <person name="Olsen R.A."/>
            <person name="Prost S."/>
            <person name="Tunstall T."/>
            <person name="Ryder O.A."/>
            <person name="Dalen L."/>
            <person name="Bruford M.W."/>
        </authorList>
    </citation>
    <scope>NUCLEOTIDE SEQUENCE [LARGE SCALE GENOMIC DNA]</scope>
    <source>
        <strain evidence="2">SBR-YM</strain>
        <tissue evidence="2">Skin</tissue>
    </source>
</reference>
<proteinExistence type="predicted"/>
<evidence type="ECO:0000313" key="3">
    <source>
        <dbReference type="Proteomes" id="UP000551758"/>
    </source>
</evidence>
<sequence>MMCEVMPTISEAEGPPGGSGSHGSSSPSQPDADSHFEQLMVSMLEERDRLLDTLRETQETLALTQGKLHEVGHERDSLQRQLNTALPQRLLRVVAGDASLSGECDDVGSSPEHHVQRFSNTGTTSPLCPCSATCTWKDNGSGGPPHQDVQDLHFQLLSQLLHGVFHPGTGLSSSPCPVPAQGRLAVAEEKA</sequence>
<comment type="caution">
    <text evidence="2">The sequence shown here is derived from an EMBL/GenBank/DDBJ whole genome shotgun (WGS) entry which is preliminary data.</text>
</comment>
<evidence type="ECO:0000256" key="1">
    <source>
        <dbReference type="SAM" id="MobiDB-lite"/>
    </source>
</evidence>
<keyword evidence="3" id="KW-1185">Reference proteome</keyword>
<name>A0A7J7F6Q4_DICBM</name>
<protein>
    <submittedName>
        <fullName evidence="2">Uncharacterized protein</fullName>
    </submittedName>
</protein>
<feature type="region of interest" description="Disordered" evidence="1">
    <location>
        <begin position="1"/>
        <end position="33"/>
    </location>
</feature>
<gene>
    <name evidence="2" type="ORF">HPG69_004300</name>
</gene>
<evidence type="ECO:0000313" key="2">
    <source>
        <dbReference type="EMBL" id="KAF5923732.1"/>
    </source>
</evidence>
<organism evidence="2 3">
    <name type="scientific">Diceros bicornis minor</name>
    <name type="common">South-central black rhinoceros</name>
    <dbReference type="NCBI Taxonomy" id="77932"/>
    <lineage>
        <taxon>Eukaryota</taxon>
        <taxon>Metazoa</taxon>
        <taxon>Chordata</taxon>
        <taxon>Craniata</taxon>
        <taxon>Vertebrata</taxon>
        <taxon>Euteleostomi</taxon>
        <taxon>Mammalia</taxon>
        <taxon>Eutheria</taxon>
        <taxon>Laurasiatheria</taxon>
        <taxon>Perissodactyla</taxon>
        <taxon>Rhinocerotidae</taxon>
        <taxon>Diceros</taxon>
    </lineage>
</organism>
<dbReference type="AlphaFoldDB" id="A0A7J7F6Q4"/>
<dbReference type="Proteomes" id="UP000551758">
    <property type="component" value="Unassembled WGS sequence"/>
</dbReference>